<reference evidence="2" key="1">
    <citation type="journal article" date="2021" name="Nat. Commun.">
        <title>Genetic determinants of endophytism in the Arabidopsis root mycobiome.</title>
        <authorList>
            <person name="Mesny F."/>
            <person name="Miyauchi S."/>
            <person name="Thiergart T."/>
            <person name="Pickel B."/>
            <person name="Atanasova L."/>
            <person name="Karlsson M."/>
            <person name="Huettel B."/>
            <person name="Barry K.W."/>
            <person name="Haridas S."/>
            <person name="Chen C."/>
            <person name="Bauer D."/>
            <person name="Andreopoulos W."/>
            <person name="Pangilinan J."/>
            <person name="LaButti K."/>
            <person name="Riley R."/>
            <person name="Lipzen A."/>
            <person name="Clum A."/>
            <person name="Drula E."/>
            <person name="Henrissat B."/>
            <person name="Kohler A."/>
            <person name="Grigoriev I.V."/>
            <person name="Martin F.M."/>
            <person name="Hacquard S."/>
        </authorList>
    </citation>
    <scope>NUCLEOTIDE SEQUENCE</scope>
    <source>
        <strain evidence="2">MPI-SDFR-AT-0120</strain>
    </source>
</reference>
<dbReference type="Proteomes" id="UP000813461">
    <property type="component" value="Unassembled WGS sequence"/>
</dbReference>
<organism evidence="2 3">
    <name type="scientific">Paraphoma chrysanthemicola</name>
    <dbReference type="NCBI Taxonomy" id="798071"/>
    <lineage>
        <taxon>Eukaryota</taxon>
        <taxon>Fungi</taxon>
        <taxon>Dikarya</taxon>
        <taxon>Ascomycota</taxon>
        <taxon>Pezizomycotina</taxon>
        <taxon>Dothideomycetes</taxon>
        <taxon>Pleosporomycetidae</taxon>
        <taxon>Pleosporales</taxon>
        <taxon>Pleosporineae</taxon>
        <taxon>Phaeosphaeriaceae</taxon>
        <taxon>Paraphoma</taxon>
    </lineage>
</organism>
<evidence type="ECO:0000313" key="2">
    <source>
        <dbReference type="EMBL" id="KAH7075065.1"/>
    </source>
</evidence>
<evidence type="ECO:0000256" key="1">
    <source>
        <dbReference type="SAM" id="SignalP"/>
    </source>
</evidence>
<proteinExistence type="predicted"/>
<feature type="chain" id="PRO_5035448887" evidence="1">
    <location>
        <begin position="23"/>
        <end position="181"/>
    </location>
</feature>
<accession>A0A8K0VTR3</accession>
<dbReference type="EMBL" id="JAGMVJ010000020">
    <property type="protein sequence ID" value="KAH7075065.1"/>
    <property type="molecule type" value="Genomic_DNA"/>
</dbReference>
<keyword evidence="1" id="KW-0732">Signal</keyword>
<dbReference type="OrthoDB" id="3768082at2759"/>
<gene>
    <name evidence="2" type="ORF">FB567DRAFT_183047</name>
</gene>
<dbReference type="AlphaFoldDB" id="A0A8K0VTR3"/>
<feature type="signal peptide" evidence="1">
    <location>
        <begin position="1"/>
        <end position="22"/>
    </location>
</feature>
<sequence length="181" mass="19525">MILPQSLIALVAALGFTAVAYAEFPDGTYAGEILSDGSYHWTSVTNSSETYTTAPNTGTPPATISARGTHLSKRRTDCWGTSLSHSGVDIAANGLRNWAGEGHQYNSGNRNAVMMAKSQGVMVYYCINRPHSSGNLDRADVDYALRQMDSKCRLYEAGWFGWDGSVEIVGKCRDSDAICLG</sequence>
<comment type="caution">
    <text evidence="2">The sequence shown here is derived from an EMBL/GenBank/DDBJ whole genome shotgun (WGS) entry which is preliminary data.</text>
</comment>
<name>A0A8K0VTR3_9PLEO</name>
<evidence type="ECO:0000313" key="3">
    <source>
        <dbReference type="Proteomes" id="UP000813461"/>
    </source>
</evidence>
<keyword evidence="3" id="KW-1185">Reference proteome</keyword>
<protein>
    <submittedName>
        <fullName evidence="2">Uncharacterized protein</fullName>
    </submittedName>
</protein>